<dbReference type="InterPro" id="IPR036259">
    <property type="entry name" value="MFS_trans_sf"/>
</dbReference>
<evidence type="ECO:0000256" key="18">
    <source>
        <dbReference type="ARBA" id="ARBA00046376"/>
    </source>
</evidence>
<evidence type="ECO:0000256" key="12">
    <source>
        <dbReference type="ARBA" id="ARBA00044912"/>
    </source>
</evidence>
<evidence type="ECO:0000256" key="9">
    <source>
        <dbReference type="ARBA" id="ARBA00044899"/>
    </source>
</evidence>
<feature type="transmembrane region" description="Helical" evidence="19">
    <location>
        <begin position="291"/>
        <end position="310"/>
    </location>
</feature>
<comment type="catalytic activity">
    <reaction evidence="2">
        <text>L-lysyl-L-alanine(out) = L-lysyl-L-alanine(in)</text>
        <dbReference type="Rhea" id="RHEA:79399"/>
        <dbReference type="ChEBI" id="CHEBI:229954"/>
    </reaction>
</comment>
<evidence type="ECO:0000256" key="17">
    <source>
        <dbReference type="ARBA" id="ARBA00045709"/>
    </source>
</evidence>
<comment type="catalytic activity">
    <reaction evidence="14">
        <text>L-lysyl-glycine(out) = L-lysyl-glycine(in)</text>
        <dbReference type="Rhea" id="RHEA:79407"/>
        <dbReference type="ChEBI" id="CHEBI:191202"/>
    </reaction>
</comment>
<evidence type="ECO:0000256" key="8">
    <source>
        <dbReference type="ARBA" id="ARBA00044898"/>
    </source>
</evidence>
<gene>
    <name evidence="21" type="ORF">MKK02DRAFT_41743</name>
</gene>
<dbReference type="GO" id="GO:0016020">
    <property type="term" value="C:membrane"/>
    <property type="evidence" value="ECO:0007669"/>
    <property type="project" value="UniProtKB-SubCell"/>
</dbReference>
<dbReference type="InterPro" id="IPR020846">
    <property type="entry name" value="MFS_dom"/>
</dbReference>
<comment type="catalytic activity">
    <reaction evidence="12">
        <text>L-histidyl-L-alpha-amino acid(out) = L-histidyl-L-alpha-amino acid(in)</text>
        <dbReference type="Rhea" id="RHEA:79379"/>
        <dbReference type="ChEBI" id="CHEBI:229964"/>
    </reaction>
</comment>
<evidence type="ECO:0000256" key="6">
    <source>
        <dbReference type="ARBA" id="ARBA00044891"/>
    </source>
</evidence>
<evidence type="ECO:0000256" key="13">
    <source>
        <dbReference type="ARBA" id="ARBA00044919"/>
    </source>
</evidence>
<evidence type="ECO:0000313" key="22">
    <source>
        <dbReference type="Proteomes" id="UP001164286"/>
    </source>
</evidence>
<keyword evidence="19" id="KW-0812">Transmembrane</keyword>
<comment type="caution">
    <text evidence="21">The sequence shown here is derived from an EMBL/GenBank/DDBJ whole genome shotgun (WGS) entry which is preliminary data.</text>
</comment>
<dbReference type="PANTHER" id="PTHR23512:SF12">
    <property type="entry name" value="TRANSPORTER, PUTATIVE (AFU_ORTHOLOGUE AFUA_4G00260)-RELATED"/>
    <property type="match status" value="1"/>
</dbReference>
<feature type="transmembrane region" description="Helical" evidence="19">
    <location>
        <begin position="187"/>
        <end position="208"/>
    </location>
</feature>
<comment type="subcellular location">
    <subcellularLocation>
        <location evidence="1">Membrane</location>
        <topology evidence="1">Multi-pass membrane protein</topology>
    </subcellularLocation>
</comment>
<comment type="catalytic activity">
    <reaction evidence="7">
        <text>L-alpha-aminoacyl-L-lysine(out) = L-alpha-aminoacyl-L-lysine(in)</text>
        <dbReference type="Rhea" id="RHEA:79383"/>
        <dbReference type="ChEBI" id="CHEBI:229966"/>
    </reaction>
</comment>
<protein>
    <recommendedName>
        <fullName evidence="15">Lysosomal dipeptide transporter MFSD1</fullName>
    </recommendedName>
    <alternativeName>
        <fullName evidence="16">Major facilitator superfamily domain-containing protein 1</fullName>
    </alternativeName>
</protein>
<dbReference type="GeneID" id="77730893"/>
<accession>A0AA38HF00</accession>
<dbReference type="InterPro" id="IPR011701">
    <property type="entry name" value="MFS"/>
</dbReference>
<evidence type="ECO:0000256" key="15">
    <source>
        <dbReference type="ARBA" id="ARBA00044985"/>
    </source>
</evidence>
<evidence type="ECO:0000256" key="10">
    <source>
        <dbReference type="ARBA" id="ARBA00044900"/>
    </source>
</evidence>
<dbReference type="InterPro" id="IPR052187">
    <property type="entry name" value="MFSD1"/>
</dbReference>
<keyword evidence="22" id="KW-1185">Reference proteome</keyword>
<keyword evidence="19" id="KW-0472">Membrane</keyword>
<comment type="function">
    <text evidence="17">Lysosomal dipeptide uniporter that selectively exports lysine, arginine or histidine-containing dipeptides with a net positive charge from the lysosome lumen into the cytosol. Could play a role in a specific type of protein O-glycosylation indirectly regulating macrophages migration and tissue invasion. Also essential for liver homeostasis.</text>
</comment>
<evidence type="ECO:0000256" key="5">
    <source>
        <dbReference type="ARBA" id="ARBA00044884"/>
    </source>
</evidence>
<organism evidence="21 22">
    <name type="scientific">Dioszegia hungarica</name>
    <dbReference type="NCBI Taxonomy" id="4972"/>
    <lineage>
        <taxon>Eukaryota</taxon>
        <taxon>Fungi</taxon>
        <taxon>Dikarya</taxon>
        <taxon>Basidiomycota</taxon>
        <taxon>Agaricomycotina</taxon>
        <taxon>Tremellomycetes</taxon>
        <taxon>Tremellales</taxon>
        <taxon>Bulleribasidiaceae</taxon>
        <taxon>Dioszegia</taxon>
    </lineage>
</organism>
<comment type="catalytic activity">
    <reaction evidence="8">
        <text>L-aspartyl-L-lysine(out) = L-aspartyl-L-lysine(in)</text>
        <dbReference type="Rhea" id="RHEA:79411"/>
        <dbReference type="ChEBI" id="CHEBI:229953"/>
    </reaction>
</comment>
<dbReference type="PANTHER" id="PTHR23512">
    <property type="entry name" value="MAJOR FACILITATOR SUPERFAMILY DOMAIN-CONTAINING PROTEIN 1"/>
    <property type="match status" value="1"/>
</dbReference>
<dbReference type="AlphaFoldDB" id="A0AA38HF00"/>
<name>A0AA38HF00_9TREE</name>
<comment type="catalytic activity">
    <reaction evidence="9">
        <text>L-arginyl-L-alpha-amino acid(out) = L-arginyl-L-alpha-amino acid(in)</text>
        <dbReference type="Rhea" id="RHEA:79371"/>
        <dbReference type="ChEBI" id="CHEBI:84315"/>
    </reaction>
</comment>
<comment type="catalytic activity">
    <reaction evidence="11">
        <text>L-arginyl-glycine(out) = L-arginyl-glycine(in)</text>
        <dbReference type="Rhea" id="RHEA:79391"/>
        <dbReference type="ChEBI" id="CHEBI:229955"/>
    </reaction>
</comment>
<dbReference type="RefSeq" id="XP_052948499.1">
    <property type="nucleotide sequence ID" value="XM_053091688.1"/>
</dbReference>
<comment type="catalytic activity">
    <reaction evidence="5">
        <text>L-alpha-aminoacyl-L-histidine(out) = L-alpha-aminoacyl-L-histidine(in)</text>
        <dbReference type="Rhea" id="RHEA:79375"/>
        <dbReference type="ChEBI" id="CHEBI:229967"/>
    </reaction>
</comment>
<feature type="transmembrane region" description="Helical" evidence="19">
    <location>
        <begin position="69"/>
        <end position="87"/>
    </location>
</feature>
<feature type="transmembrane region" description="Helical" evidence="19">
    <location>
        <begin position="133"/>
        <end position="154"/>
    </location>
</feature>
<feature type="transmembrane region" description="Helical" evidence="19">
    <location>
        <begin position="330"/>
        <end position="350"/>
    </location>
</feature>
<evidence type="ECO:0000256" key="3">
    <source>
        <dbReference type="ARBA" id="ARBA00044878"/>
    </source>
</evidence>
<evidence type="ECO:0000256" key="4">
    <source>
        <dbReference type="ARBA" id="ARBA00044881"/>
    </source>
</evidence>
<evidence type="ECO:0000256" key="19">
    <source>
        <dbReference type="SAM" id="Phobius"/>
    </source>
</evidence>
<comment type="catalytic activity">
    <reaction evidence="4">
        <text>L-alpha-aminoacyl-L-arginine(out) = L-alpha-aminoacyl-L-arginine(in)</text>
        <dbReference type="Rhea" id="RHEA:79367"/>
        <dbReference type="ChEBI" id="CHEBI:229968"/>
    </reaction>
</comment>
<evidence type="ECO:0000313" key="21">
    <source>
        <dbReference type="EMBL" id="KAI9638722.1"/>
    </source>
</evidence>
<dbReference type="GO" id="GO:0022857">
    <property type="term" value="F:transmembrane transporter activity"/>
    <property type="evidence" value="ECO:0007669"/>
    <property type="project" value="InterPro"/>
</dbReference>
<evidence type="ECO:0000256" key="7">
    <source>
        <dbReference type="ARBA" id="ARBA00044893"/>
    </source>
</evidence>
<feature type="transmembrane region" description="Helical" evidence="19">
    <location>
        <begin position="228"/>
        <end position="253"/>
    </location>
</feature>
<evidence type="ECO:0000256" key="2">
    <source>
        <dbReference type="ARBA" id="ARBA00044876"/>
    </source>
</evidence>
<dbReference type="SUPFAM" id="SSF103473">
    <property type="entry name" value="MFS general substrate transporter"/>
    <property type="match status" value="1"/>
</dbReference>
<evidence type="ECO:0000256" key="16">
    <source>
        <dbReference type="ARBA" id="ARBA00045018"/>
    </source>
</evidence>
<dbReference type="Proteomes" id="UP001164286">
    <property type="component" value="Unassembled WGS sequence"/>
</dbReference>
<evidence type="ECO:0000256" key="14">
    <source>
        <dbReference type="ARBA" id="ARBA00044924"/>
    </source>
</evidence>
<comment type="catalytic activity">
    <reaction evidence="3">
        <text>L-histidyl-glycine(out) = L-histidyl-glycine(in)</text>
        <dbReference type="Rhea" id="RHEA:79395"/>
        <dbReference type="ChEBI" id="CHEBI:229957"/>
    </reaction>
</comment>
<evidence type="ECO:0000256" key="1">
    <source>
        <dbReference type="ARBA" id="ARBA00004141"/>
    </source>
</evidence>
<feature type="transmembrane region" description="Helical" evidence="19">
    <location>
        <begin position="506"/>
        <end position="528"/>
    </location>
</feature>
<feature type="domain" description="Major facilitator superfamily (MFS) profile" evidence="20">
    <location>
        <begin position="73"/>
        <end position="473"/>
    </location>
</feature>
<comment type="catalytic activity">
    <reaction evidence="10">
        <text>L-lysyl-L-lysine(out) = L-lysyl-L-lysine(in)</text>
        <dbReference type="Rhea" id="RHEA:79403"/>
        <dbReference type="ChEBI" id="CHEBI:229956"/>
    </reaction>
</comment>
<proteinExistence type="predicted"/>
<dbReference type="EMBL" id="JAKWFO010000002">
    <property type="protein sequence ID" value="KAI9638722.1"/>
    <property type="molecule type" value="Genomic_DNA"/>
</dbReference>
<keyword evidence="19" id="KW-1133">Transmembrane helix</keyword>
<evidence type="ECO:0000256" key="11">
    <source>
        <dbReference type="ARBA" id="ARBA00044903"/>
    </source>
</evidence>
<comment type="catalytic activity">
    <reaction evidence="13">
        <text>L-alanyl-L-lysine(out) = L-alanyl-L-lysine(in)</text>
        <dbReference type="Rhea" id="RHEA:79415"/>
        <dbReference type="ChEBI" id="CHEBI:192470"/>
    </reaction>
</comment>
<sequence>MTTHFKALEGLSDVSDKNSSPVEAHLSTLPALTLTGALASPAQNVDHDTKAEHDDDTSSETSAYIPQKYRWIAFSMIIFFATGSGFAEGTLGPLKSTLVKQLKINNAQYGAIASADNLINTILPIIGGIGIDYWGATYAAMLSSVFILIGNVIASSSAHTGHYQLLIAGRVIAGLGSTVIEGTQNKLFAHWFSGSYIAFIFALDIAWNRVTTIFSRAAAVPMSQINGFWGWALWIPTMACAANLALCIAYWAFERRVPAEYRPRLGREARKKEGWDRRRFVAGYLTKLPKFFWILCGTQLFQNAAVSVYSSNLADVQTVTRGTSTLAAGYNSSIQGVIPILLTPLVGAFFDRYGWRMAFVSGTAALYIVVFVLIAFTKVHPLAPIMVSSFALTSNALTFIAAIPVLVGDDRYLGTAFGIWKAFQNCNTTILEVAAGAIQDRTPGQTYDRVFYLLIAIKSVEVLWGPVYDILDGRWLNHSLRKPEQVRLRMRRETPELEGWKVSKRVLGIVGVQLGCMIVVAWVLYIVYSLGT</sequence>
<dbReference type="Pfam" id="PF07690">
    <property type="entry name" value="MFS_1"/>
    <property type="match status" value="1"/>
</dbReference>
<dbReference type="Gene3D" id="1.20.1250.20">
    <property type="entry name" value="MFS general substrate transporter like domains"/>
    <property type="match status" value="2"/>
</dbReference>
<comment type="catalytic activity">
    <reaction evidence="6">
        <text>L-lysyl-L-alpha-amino acid(out) = L-lysyl-L-alpha-amino acid(in)</text>
        <dbReference type="Rhea" id="RHEA:79387"/>
        <dbReference type="ChEBI" id="CHEBI:229965"/>
    </reaction>
</comment>
<feature type="transmembrane region" description="Helical" evidence="19">
    <location>
        <begin position="357"/>
        <end position="376"/>
    </location>
</feature>
<feature type="transmembrane region" description="Helical" evidence="19">
    <location>
        <begin position="382"/>
        <end position="407"/>
    </location>
</feature>
<reference evidence="21" key="1">
    <citation type="journal article" date="2022" name="G3 (Bethesda)">
        <title>High quality genome of the basidiomycete yeast Dioszegia hungarica PDD-24b-2 isolated from cloud water.</title>
        <authorList>
            <person name="Jarrige D."/>
            <person name="Haridas S."/>
            <person name="Bleykasten-Grosshans C."/>
            <person name="Joly M."/>
            <person name="Nadalig T."/>
            <person name="Sancelme M."/>
            <person name="Vuilleumier S."/>
            <person name="Grigoriev I.V."/>
            <person name="Amato P."/>
            <person name="Bringel F."/>
        </authorList>
    </citation>
    <scope>NUCLEOTIDE SEQUENCE</scope>
    <source>
        <strain evidence="21">PDD-24b-2</strain>
    </source>
</reference>
<evidence type="ECO:0000259" key="20">
    <source>
        <dbReference type="PROSITE" id="PS50850"/>
    </source>
</evidence>
<comment type="subunit">
    <text evidence="18">Homodimer. Interacts with lysosomal protein GLMP (via lumenal domain); the interaction starts while both proteins are still in the endoplasmic reticulum and is required for stabilization of MFSD1 in lysosomes but has no direct effect on its targeting to lysosomes or transporter activity.</text>
</comment>
<dbReference type="PROSITE" id="PS50850">
    <property type="entry name" value="MFS"/>
    <property type="match status" value="1"/>
</dbReference>